<proteinExistence type="predicted"/>
<dbReference type="Pfam" id="PF13673">
    <property type="entry name" value="Acetyltransf_10"/>
    <property type="match status" value="1"/>
</dbReference>
<dbReference type="GO" id="GO:0008080">
    <property type="term" value="F:N-acetyltransferase activity"/>
    <property type="evidence" value="ECO:0007669"/>
    <property type="project" value="TreeGrafter"/>
</dbReference>
<dbReference type="STRING" id="1938817.SAMN06296008_1254"/>
<name>A0A1W2CKI3_9BURK</name>
<dbReference type="PROSITE" id="PS51186">
    <property type="entry name" value="GNAT"/>
    <property type="match status" value="1"/>
</dbReference>
<protein>
    <submittedName>
        <fullName evidence="2">Predicted N-acyltransferase, GNAT family</fullName>
    </submittedName>
</protein>
<dbReference type="SUPFAM" id="SSF55729">
    <property type="entry name" value="Acyl-CoA N-acyltransferases (Nat)"/>
    <property type="match status" value="1"/>
</dbReference>
<keyword evidence="2" id="KW-0808">Transferase</keyword>
<sequence>MFQYLFKTWEQALPSAYQIRYQVFVLEQNISVNLEIDEYDSKARHLILLFNEQAIGTARIFLDHTEVMGNFKIGRLAILQEFRGQGLGKKMMGHLIQYAEENFYQRITLHAQINALSFYEKLGFIADPNKFYEDGVLHQKCTLVPIQRLSMK</sequence>
<reference evidence="2 3" key="1">
    <citation type="submission" date="2017-04" db="EMBL/GenBank/DDBJ databases">
        <authorList>
            <person name="Afonso C.L."/>
            <person name="Miller P.J."/>
            <person name="Scott M.A."/>
            <person name="Spackman E."/>
            <person name="Goraichik I."/>
            <person name="Dimitrov K.M."/>
            <person name="Suarez D.L."/>
            <person name="Swayne D.E."/>
        </authorList>
    </citation>
    <scope>NUCLEOTIDE SEQUENCE [LARGE SCALE GENOMIC DNA]</scope>
    <source>
        <strain evidence="2 3">VK13</strain>
    </source>
</reference>
<dbReference type="InterPro" id="IPR039143">
    <property type="entry name" value="GNPNAT1-like"/>
</dbReference>
<evidence type="ECO:0000313" key="2">
    <source>
        <dbReference type="EMBL" id="SMC85138.1"/>
    </source>
</evidence>
<accession>A0A1W2CKI3</accession>
<dbReference type="PANTHER" id="PTHR13355">
    <property type="entry name" value="GLUCOSAMINE 6-PHOSPHATE N-ACETYLTRANSFERASE"/>
    <property type="match status" value="1"/>
</dbReference>
<organism evidence="2 3">
    <name type="scientific">Polynucleobacter kasalickyi</name>
    <dbReference type="NCBI Taxonomy" id="1938817"/>
    <lineage>
        <taxon>Bacteria</taxon>
        <taxon>Pseudomonadati</taxon>
        <taxon>Pseudomonadota</taxon>
        <taxon>Betaproteobacteria</taxon>
        <taxon>Burkholderiales</taxon>
        <taxon>Burkholderiaceae</taxon>
        <taxon>Polynucleobacter</taxon>
    </lineage>
</organism>
<feature type="domain" description="N-acetyltransferase" evidence="1">
    <location>
        <begin position="4"/>
        <end position="152"/>
    </location>
</feature>
<dbReference type="InterPro" id="IPR000182">
    <property type="entry name" value="GNAT_dom"/>
</dbReference>
<dbReference type="PANTHER" id="PTHR13355:SF22">
    <property type="entry name" value="SLL0786 PROTEIN"/>
    <property type="match status" value="1"/>
</dbReference>
<evidence type="ECO:0000313" key="3">
    <source>
        <dbReference type="Proteomes" id="UP000192708"/>
    </source>
</evidence>
<gene>
    <name evidence="2" type="ORF">SAMN06296008_1254</name>
</gene>
<dbReference type="Proteomes" id="UP000192708">
    <property type="component" value="Unassembled WGS sequence"/>
</dbReference>
<dbReference type="Gene3D" id="3.40.630.30">
    <property type="match status" value="1"/>
</dbReference>
<evidence type="ECO:0000259" key="1">
    <source>
        <dbReference type="PROSITE" id="PS51186"/>
    </source>
</evidence>
<dbReference type="EMBL" id="FWXJ01000025">
    <property type="protein sequence ID" value="SMC85138.1"/>
    <property type="molecule type" value="Genomic_DNA"/>
</dbReference>
<keyword evidence="3" id="KW-1185">Reference proteome</keyword>
<keyword evidence="2" id="KW-0012">Acyltransferase</keyword>
<dbReference type="AlphaFoldDB" id="A0A1W2CKI3"/>
<dbReference type="InterPro" id="IPR016181">
    <property type="entry name" value="Acyl_CoA_acyltransferase"/>
</dbReference>
<dbReference type="CDD" id="cd04301">
    <property type="entry name" value="NAT_SF"/>
    <property type="match status" value="1"/>
</dbReference>